<keyword evidence="1" id="KW-0472">Membrane</keyword>
<dbReference type="GO" id="GO:0000155">
    <property type="term" value="F:phosphorelay sensor kinase activity"/>
    <property type="evidence" value="ECO:0007669"/>
    <property type="project" value="InterPro"/>
</dbReference>
<feature type="transmembrane region" description="Helical" evidence="1">
    <location>
        <begin position="38"/>
        <end position="59"/>
    </location>
</feature>
<feature type="domain" description="Signal transduction histidine kinase internal region" evidence="2">
    <location>
        <begin position="162"/>
        <end position="236"/>
    </location>
</feature>
<keyword evidence="1" id="KW-0812">Transmembrane</keyword>
<evidence type="ECO:0000259" key="2">
    <source>
        <dbReference type="Pfam" id="PF06580"/>
    </source>
</evidence>
<gene>
    <name evidence="3" type="ORF">FDK13_20335</name>
</gene>
<dbReference type="AlphaFoldDB" id="A0A4U6D435"/>
<dbReference type="PANTHER" id="PTHR34220:SF7">
    <property type="entry name" value="SENSOR HISTIDINE KINASE YPDA"/>
    <property type="match status" value="1"/>
</dbReference>
<feature type="transmembrane region" description="Helical" evidence="1">
    <location>
        <begin position="12"/>
        <end position="32"/>
    </location>
</feature>
<feature type="transmembrane region" description="Helical" evidence="1">
    <location>
        <begin position="80"/>
        <end position="99"/>
    </location>
</feature>
<dbReference type="Proteomes" id="UP000304900">
    <property type="component" value="Unassembled WGS sequence"/>
</dbReference>
<keyword evidence="3" id="KW-0418">Kinase</keyword>
<proteinExistence type="predicted"/>
<keyword evidence="1" id="KW-1133">Transmembrane helix</keyword>
<dbReference type="Gene3D" id="3.30.565.10">
    <property type="entry name" value="Histidine kinase-like ATPase, C-terminal domain"/>
    <property type="match status" value="1"/>
</dbReference>
<protein>
    <submittedName>
        <fullName evidence="3">Histidine kinase</fullName>
    </submittedName>
</protein>
<dbReference type="EMBL" id="SZVO01000009">
    <property type="protein sequence ID" value="TKT90708.1"/>
    <property type="molecule type" value="Genomic_DNA"/>
</dbReference>
<organism evidence="3 4">
    <name type="scientific">Dyadobacter frigoris</name>
    <dbReference type="NCBI Taxonomy" id="2576211"/>
    <lineage>
        <taxon>Bacteria</taxon>
        <taxon>Pseudomonadati</taxon>
        <taxon>Bacteroidota</taxon>
        <taxon>Cytophagia</taxon>
        <taxon>Cytophagales</taxon>
        <taxon>Spirosomataceae</taxon>
        <taxon>Dyadobacter</taxon>
    </lineage>
</organism>
<sequence length="348" mass="39785">MKIKIPIKSLNRLSWMVAFLMSGIAGLILLHEKRIKEALLYTGLTAVTITLIGFFHVYVLAAFSKQMDINSVKFKRHRYWSTYIASAALYLIIWPVSIALFSTKPWMYDDWILMAVFIVGSVVINSVILMLHNTILLHTQKTHADLELSELKAAHAEAANLLLKQQIHPHFLFNALNTLKALYNKDPESGDSYLVHLASFLRASIFNHAAKVSRLDQELMILEDYVQMQKIRFGSALQCTIVLSEYSLQNFYLPSFSLQPLLENAIKHNELTEQTPLYVSVQQCEDRIVISNNLQKKTIKTDSANSGLANLSERYRLHSGDEVIIEVKENKFSVSIKLLTDEYSDHRR</sequence>
<dbReference type="Pfam" id="PF06580">
    <property type="entry name" value="His_kinase"/>
    <property type="match status" value="1"/>
</dbReference>
<keyword evidence="3" id="KW-0808">Transferase</keyword>
<accession>A0A4U6D435</accession>
<dbReference type="InterPro" id="IPR050640">
    <property type="entry name" value="Bact_2-comp_sensor_kinase"/>
</dbReference>
<keyword evidence="4" id="KW-1185">Reference proteome</keyword>
<evidence type="ECO:0000313" key="4">
    <source>
        <dbReference type="Proteomes" id="UP000304900"/>
    </source>
</evidence>
<dbReference type="GO" id="GO:0016020">
    <property type="term" value="C:membrane"/>
    <property type="evidence" value="ECO:0007669"/>
    <property type="project" value="InterPro"/>
</dbReference>
<evidence type="ECO:0000256" key="1">
    <source>
        <dbReference type="SAM" id="Phobius"/>
    </source>
</evidence>
<dbReference type="PANTHER" id="PTHR34220">
    <property type="entry name" value="SENSOR HISTIDINE KINASE YPDA"/>
    <property type="match status" value="1"/>
</dbReference>
<comment type="caution">
    <text evidence="3">The sequence shown here is derived from an EMBL/GenBank/DDBJ whole genome shotgun (WGS) entry which is preliminary data.</text>
</comment>
<dbReference type="InterPro" id="IPR036890">
    <property type="entry name" value="HATPase_C_sf"/>
</dbReference>
<feature type="transmembrane region" description="Helical" evidence="1">
    <location>
        <begin position="111"/>
        <end position="131"/>
    </location>
</feature>
<evidence type="ECO:0000313" key="3">
    <source>
        <dbReference type="EMBL" id="TKT90708.1"/>
    </source>
</evidence>
<dbReference type="InterPro" id="IPR010559">
    <property type="entry name" value="Sig_transdc_His_kin_internal"/>
</dbReference>
<name>A0A4U6D435_9BACT</name>
<dbReference type="OrthoDB" id="927174at2"/>
<reference evidence="3 4" key="1">
    <citation type="submission" date="2019-05" db="EMBL/GenBank/DDBJ databases">
        <title>Dyadobacter AR-3-8 sp. nov., isolated from arctic soil.</title>
        <authorList>
            <person name="Chaudhary D.K."/>
        </authorList>
    </citation>
    <scope>NUCLEOTIDE SEQUENCE [LARGE SCALE GENOMIC DNA]</scope>
    <source>
        <strain evidence="3 4">AR-3-8</strain>
    </source>
</reference>